<sequence>MPAPASNRGLEGPWSVRLERGPGSRPGRDSGNGLEGGVWPKSDAPTSQCTGMVGVTHFTPAP</sequence>
<proteinExistence type="predicted"/>
<evidence type="ECO:0000256" key="1">
    <source>
        <dbReference type="SAM" id="MobiDB-lite"/>
    </source>
</evidence>
<evidence type="ECO:0000313" key="3">
    <source>
        <dbReference type="Proteomes" id="UP000035100"/>
    </source>
</evidence>
<dbReference type="Proteomes" id="UP000035100">
    <property type="component" value="Unassembled WGS sequence"/>
</dbReference>
<dbReference type="AlphaFoldDB" id="A0A0D0PCD2"/>
<gene>
    <name evidence="2" type="ORF">Wenmar_02149</name>
</gene>
<comment type="caution">
    <text evidence="2">The sequence shown here is derived from an EMBL/GenBank/DDBJ whole genome shotgun (WGS) entry which is preliminary data.</text>
</comment>
<reference evidence="2 3" key="1">
    <citation type="submission" date="2013-01" db="EMBL/GenBank/DDBJ databases">
        <authorList>
            <person name="Fiebig A."/>
            <person name="Goeker M."/>
            <person name="Klenk H.-P.P."/>
        </authorList>
    </citation>
    <scope>NUCLEOTIDE SEQUENCE [LARGE SCALE GENOMIC DNA]</scope>
    <source>
        <strain evidence="2 3">DSM 24838</strain>
    </source>
</reference>
<accession>A0A0D0PCD2</accession>
<feature type="compositionally biased region" description="Basic and acidic residues" evidence="1">
    <location>
        <begin position="17"/>
        <end position="28"/>
    </location>
</feature>
<organism evidence="2 3">
    <name type="scientific">Wenxinia marina DSM 24838</name>
    <dbReference type="NCBI Taxonomy" id="1123501"/>
    <lineage>
        <taxon>Bacteria</taxon>
        <taxon>Pseudomonadati</taxon>
        <taxon>Pseudomonadota</taxon>
        <taxon>Alphaproteobacteria</taxon>
        <taxon>Rhodobacterales</taxon>
        <taxon>Roseobacteraceae</taxon>
        <taxon>Wenxinia</taxon>
    </lineage>
</organism>
<dbReference type="EMBL" id="AONG01000010">
    <property type="protein sequence ID" value="KIQ69081.1"/>
    <property type="molecule type" value="Genomic_DNA"/>
</dbReference>
<evidence type="ECO:0000313" key="2">
    <source>
        <dbReference type="EMBL" id="KIQ69081.1"/>
    </source>
</evidence>
<keyword evidence="3" id="KW-1185">Reference proteome</keyword>
<feature type="region of interest" description="Disordered" evidence="1">
    <location>
        <begin position="1"/>
        <end position="62"/>
    </location>
</feature>
<protein>
    <submittedName>
        <fullName evidence="2">Uncharacterized protein</fullName>
    </submittedName>
</protein>
<name>A0A0D0PCD2_9RHOB</name>